<dbReference type="GO" id="GO:0034205">
    <property type="term" value="P:amyloid-beta formation"/>
    <property type="evidence" value="ECO:0007669"/>
    <property type="project" value="TreeGrafter"/>
</dbReference>
<dbReference type="GO" id="GO:0000139">
    <property type="term" value="C:Golgi membrane"/>
    <property type="evidence" value="ECO:0007669"/>
    <property type="project" value="UniProtKB-SubCell"/>
</dbReference>
<feature type="transmembrane region" description="Helical" evidence="8">
    <location>
        <begin position="145"/>
        <end position="169"/>
    </location>
</feature>
<keyword evidence="2 8" id="KW-0812">Transmembrane</keyword>
<dbReference type="SMART" id="SM00730">
    <property type="entry name" value="PSN"/>
    <property type="match status" value="1"/>
</dbReference>
<feature type="transmembrane region" description="Helical" evidence="8">
    <location>
        <begin position="433"/>
        <end position="452"/>
    </location>
</feature>
<feature type="transmembrane region" description="Helical" evidence="8">
    <location>
        <begin position="261"/>
        <end position="280"/>
    </location>
</feature>
<dbReference type="PRINTS" id="PR01072">
    <property type="entry name" value="PRESENILIN"/>
</dbReference>
<evidence type="ECO:0000256" key="4">
    <source>
        <dbReference type="ARBA" id="ARBA00022976"/>
    </source>
</evidence>
<dbReference type="EMBL" id="CAKOFQ010006873">
    <property type="protein sequence ID" value="CAH1978560.1"/>
    <property type="molecule type" value="Genomic_DNA"/>
</dbReference>
<dbReference type="EC" id="3.4.23.-" evidence="8"/>
<sequence length="466" mass="51942">MSDSETSENDLGAVTEKTRLMDGHVAANGGSSSGPTEGLEHQPRKKARRPPATESTHLRSGEHAGTSDQRQSAVQNDMPVGPSQTIDEEEELKYGAKHVIKLFAPVSLCMVVVVATISAVNFYSVKDMYLVYTPFHEESPDSGTKAWNAAANALILMAVIVVMTVLLIVLYKYRCYKTIHAWLIVSSLMLLSIFSYLYLEEILRAYNIPMDYPTILLLMWNFGVMGMIVIHWQGPLLLQQAYLIFVAALMALVFIKYLPEWTTWAVLAVISVWDLIAVLMPKGPLRILVETAQERNEQIFPALIYSSTYMYAYTNMATPSTTEEASNPRVSRTTSEEHGFTRDWVENHASRVAERQVEVHNVPTGQAHTQVHHEEEERGVKLGLGDFIFYSVLVGKASSYGDWNTTLACFVAILIGLCLTLLLLAIFKKALPALPISITFGLVFYFATKEIVSPFTDSLASEQVFI</sequence>
<accession>A0A9P0KP99</accession>
<dbReference type="OrthoDB" id="20287at2759"/>
<dbReference type="GO" id="GO:0016485">
    <property type="term" value="P:protein processing"/>
    <property type="evidence" value="ECO:0007669"/>
    <property type="project" value="InterPro"/>
</dbReference>
<dbReference type="InterPro" id="IPR042524">
    <property type="entry name" value="Presenilin_C"/>
</dbReference>
<dbReference type="Gene3D" id="1.10.472.100">
    <property type="entry name" value="Presenilin"/>
    <property type="match status" value="1"/>
</dbReference>
<protein>
    <recommendedName>
        <fullName evidence="8">Presenilin</fullName>
        <ecNumber evidence="8">3.4.23.-</ecNumber>
    </recommendedName>
</protein>
<keyword evidence="6 8" id="KW-0333">Golgi apparatus</keyword>
<feature type="transmembrane region" description="Helical" evidence="8">
    <location>
        <begin position="102"/>
        <end position="125"/>
    </location>
</feature>
<dbReference type="Pfam" id="PF01080">
    <property type="entry name" value="Presenilin"/>
    <property type="match status" value="2"/>
</dbReference>
<dbReference type="InterPro" id="IPR006639">
    <property type="entry name" value="Preselin/SPP"/>
</dbReference>
<evidence type="ECO:0000256" key="2">
    <source>
        <dbReference type="ARBA" id="ARBA00022692"/>
    </source>
</evidence>
<comment type="domain">
    <text evidence="8">The PAL motif is required for normal active site conformation.</text>
</comment>
<keyword evidence="3 8" id="KW-0256">Endoplasmic reticulum</keyword>
<organism evidence="10 11">
    <name type="scientific">Acanthoscelides obtectus</name>
    <name type="common">Bean weevil</name>
    <name type="synonym">Bruchus obtectus</name>
    <dbReference type="NCBI Taxonomy" id="200917"/>
    <lineage>
        <taxon>Eukaryota</taxon>
        <taxon>Metazoa</taxon>
        <taxon>Ecdysozoa</taxon>
        <taxon>Arthropoda</taxon>
        <taxon>Hexapoda</taxon>
        <taxon>Insecta</taxon>
        <taxon>Pterygota</taxon>
        <taxon>Neoptera</taxon>
        <taxon>Endopterygota</taxon>
        <taxon>Coleoptera</taxon>
        <taxon>Polyphaga</taxon>
        <taxon>Cucujiformia</taxon>
        <taxon>Chrysomeloidea</taxon>
        <taxon>Chrysomelidae</taxon>
        <taxon>Bruchinae</taxon>
        <taxon>Bruchini</taxon>
        <taxon>Acanthoscelides</taxon>
    </lineage>
</organism>
<evidence type="ECO:0000256" key="9">
    <source>
        <dbReference type="SAM" id="MobiDB-lite"/>
    </source>
</evidence>
<evidence type="ECO:0000313" key="11">
    <source>
        <dbReference type="Proteomes" id="UP001152888"/>
    </source>
</evidence>
<feature type="transmembrane region" description="Helical" evidence="8">
    <location>
        <begin position="211"/>
        <end position="230"/>
    </location>
</feature>
<dbReference type="PANTHER" id="PTHR10202">
    <property type="entry name" value="PRESENILIN"/>
    <property type="match status" value="1"/>
</dbReference>
<feature type="transmembrane region" description="Helical" evidence="8">
    <location>
        <begin position="181"/>
        <end position="199"/>
    </location>
</feature>
<keyword evidence="11" id="KW-1185">Reference proteome</keyword>
<evidence type="ECO:0000256" key="1">
    <source>
        <dbReference type="ARBA" id="ARBA00008604"/>
    </source>
</evidence>
<comment type="subunit">
    <text evidence="8">Homodimer.</text>
</comment>
<dbReference type="Proteomes" id="UP001152888">
    <property type="component" value="Unassembled WGS sequence"/>
</dbReference>
<evidence type="ECO:0000313" key="10">
    <source>
        <dbReference type="EMBL" id="CAH1978560.1"/>
    </source>
</evidence>
<gene>
    <name evidence="10" type="ORF">ACAOBT_LOCUS13187</name>
</gene>
<comment type="caution">
    <text evidence="10">The sequence shown here is derived from an EMBL/GenBank/DDBJ whole genome shotgun (WGS) entry which is preliminary data.</text>
</comment>
<keyword evidence="4 8" id="KW-0914">Notch signaling pathway</keyword>
<evidence type="ECO:0000256" key="7">
    <source>
        <dbReference type="ARBA" id="ARBA00023136"/>
    </source>
</evidence>
<feature type="transmembrane region" description="Helical" evidence="8">
    <location>
        <begin position="406"/>
        <end position="427"/>
    </location>
</feature>
<comment type="subcellular location">
    <subcellularLocation>
        <location evidence="8">Endoplasmic reticulum membrane</location>
        <topology evidence="8">Multi-pass membrane protein</topology>
    </subcellularLocation>
    <subcellularLocation>
        <location evidence="8">Golgi apparatus membrane</location>
        <topology evidence="8">Multi-pass membrane protein</topology>
    </subcellularLocation>
</comment>
<feature type="compositionally biased region" description="Polar residues" evidence="9">
    <location>
        <begin position="66"/>
        <end position="75"/>
    </location>
</feature>
<dbReference type="GO" id="GO:0007219">
    <property type="term" value="P:Notch signaling pathway"/>
    <property type="evidence" value="ECO:0007669"/>
    <property type="project" value="UniProtKB-KW"/>
</dbReference>
<keyword evidence="8" id="KW-0645">Protease</keyword>
<dbReference type="FunFam" id="1.10.472.100:FF:000001">
    <property type="entry name" value="Presenilin"/>
    <property type="match status" value="1"/>
</dbReference>
<comment type="similarity">
    <text evidence="1 8">Belongs to the peptidase A22A family.</text>
</comment>
<dbReference type="GO" id="GO:0005789">
    <property type="term" value="C:endoplasmic reticulum membrane"/>
    <property type="evidence" value="ECO:0007669"/>
    <property type="project" value="UniProtKB-SubCell"/>
</dbReference>
<evidence type="ECO:0000256" key="5">
    <source>
        <dbReference type="ARBA" id="ARBA00022989"/>
    </source>
</evidence>
<dbReference type="PANTHER" id="PTHR10202:SF13">
    <property type="entry name" value="PRESENILIN HOMOLOG"/>
    <property type="match status" value="1"/>
</dbReference>
<feature type="region of interest" description="Disordered" evidence="9">
    <location>
        <begin position="1"/>
        <end position="85"/>
    </location>
</feature>
<evidence type="ECO:0000256" key="3">
    <source>
        <dbReference type="ARBA" id="ARBA00022824"/>
    </source>
</evidence>
<comment type="function">
    <text evidence="8">Probable subunit of the gamma-secretase complex, an endoprotease complex that catalyzes the intramembrane cleavage of integral membrane proteins such as Notch receptors.</text>
</comment>
<dbReference type="GO" id="GO:0006509">
    <property type="term" value="P:membrane protein ectodomain proteolysis"/>
    <property type="evidence" value="ECO:0007669"/>
    <property type="project" value="TreeGrafter"/>
</dbReference>
<dbReference type="GO" id="GO:0070765">
    <property type="term" value="C:gamma-secretase complex"/>
    <property type="evidence" value="ECO:0007669"/>
    <property type="project" value="TreeGrafter"/>
</dbReference>
<dbReference type="GO" id="GO:0055074">
    <property type="term" value="P:calcium ion homeostasis"/>
    <property type="evidence" value="ECO:0007669"/>
    <property type="project" value="TreeGrafter"/>
</dbReference>
<dbReference type="AlphaFoldDB" id="A0A9P0KP99"/>
<evidence type="ECO:0000256" key="6">
    <source>
        <dbReference type="ARBA" id="ARBA00023034"/>
    </source>
</evidence>
<reference evidence="10" key="1">
    <citation type="submission" date="2022-03" db="EMBL/GenBank/DDBJ databases">
        <authorList>
            <person name="Sayadi A."/>
        </authorList>
    </citation>
    <scope>NUCLEOTIDE SEQUENCE</scope>
</reference>
<keyword evidence="8" id="KW-0378">Hydrolase</keyword>
<name>A0A9P0KP99_ACAOB</name>
<evidence type="ECO:0000256" key="8">
    <source>
        <dbReference type="RuleBase" id="RU361148"/>
    </source>
</evidence>
<keyword evidence="7 8" id="KW-0472">Membrane</keyword>
<feature type="transmembrane region" description="Helical" evidence="8">
    <location>
        <begin position="237"/>
        <end position="255"/>
    </location>
</feature>
<dbReference type="InterPro" id="IPR001108">
    <property type="entry name" value="Peptidase_A22A"/>
</dbReference>
<proteinExistence type="inferred from homology"/>
<keyword evidence="5 8" id="KW-1133">Transmembrane helix</keyword>
<dbReference type="GO" id="GO:0042500">
    <property type="term" value="F:aspartic endopeptidase activity, intramembrane cleaving"/>
    <property type="evidence" value="ECO:0007669"/>
    <property type="project" value="InterPro"/>
</dbReference>